<feature type="domain" description="PH" evidence="2">
    <location>
        <begin position="613"/>
        <end position="881"/>
    </location>
</feature>
<gene>
    <name evidence="4" type="ORF">TTAC_LOCUS8440</name>
</gene>
<feature type="region of interest" description="Disordered" evidence="1">
    <location>
        <begin position="24"/>
        <end position="120"/>
    </location>
</feature>
<feature type="compositionally biased region" description="Low complexity" evidence="1">
    <location>
        <begin position="59"/>
        <end position="68"/>
    </location>
</feature>
<dbReference type="InterPro" id="IPR035999">
    <property type="entry name" value="Sec7_dom_sf"/>
</dbReference>
<evidence type="ECO:0000313" key="5">
    <source>
        <dbReference type="Proteomes" id="UP000274429"/>
    </source>
</evidence>
<dbReference type="InterPro" id="IPR023394">
    <property type="entry name" value="Sec7_C_sf"/>
</dbReference>
<feature type="region of interest" description="Disordered" evidence="1">
    <location>
        <begin position="1123"/>
        <end position="1159"/>
    </location>
</feature>
<evidence type="ECO:0000256" key="1">
    <source>
        <dbReference type="SAM" id="MobiDB-lite"/>
    </source>
</evidence>
<feature type="compositionally biased region" description="Basic and acidic residues" evidence="1">
    <location>
        <begin position="69"/>
        <end position="84"/>
    </location>
</feature>
<name>A0A158REZ7_HYDTA</name>
<feature type="compositionally biased region" description="Low complexity" evidence="1">
    <location>
        <begin position="950"/>
        <end position="967"/>
    </location>
</feature>
<organism evidence="6">
    <name type="scientific">Hydatigena taeniaeformis</name>
    <name type="common">Feline tapeworm</name>
    <name type="synonym">Taenia taeniaeformis</name>
    <dbReference type="NCBI Taxonomy" id="6205"/>
    <lineage>
        <taxon>Eukaryota</taxon>
        <taxon>Metazoa</taxon>
        <taxon>Spiralia</taxon>
        <taxon>Lophotrochozoa</taxon>
        <taxon>Platyhelminthes</taxon>
        <taxon>Cestoda</taxon>
        <taxon>Eucestoda</taxon>
        <taxon>Cyclophyllidea</taxon>
        <taxon>Taeniidae</taxon>
        <taxon>Hydatigera</taxon>
    </lineage>
</organism>
<dbReference type="InterPro" id="IPR041681">
    <property type="entry name" value="PH_9"/>
</dbReference>
<dbReference type="InterPro" id="IPR000904">
    <property type="entry name" value="Sec7_dom"/>
</dbReference>
<evidence type="ECO:0000313" key="6">
    <source>
        <dbReference type="WBParaSite" id="TTAC_0000845501-mRNA-1"/>
    </source>
</evidence>
<dbReference type="PANTHER" id="PTHR10663">
    <property type="entry name" value="GUANYL-NUCLEOTIDE EXCHANGE FACTOR"/>
    <property type="match status" value="1"/>
</dbReference>
<reference evidence="6" key="1">
    <citation type="submission" date="2016-04" db="UniProtKB">
        <authorList>
            <consortium name="WormBaseParasite"/>
        </authorList>
    </citation>
    <scope>IDENTIFICATION</scope>
</reference>
<dbReference type="InterPro" id="IPR011993">
    <property type="entry name" value="PH-like_dom_sf"/>
</dbReference>
<dbReference type="WBParaSite" id="TTAC_0000845501-mRNA-1">
    <property type="protein sequence ID" value="TTAC_0000845501-mRNA-1"/>
    <property type="gene ID" value="TTAC_0000845501"/>
</dbReference>
<dbReference type="AlphaFoldDB" id="A0A158REZ7"/>
<reference evidence="4 5" key="2">
    <citation type="submission" date="2018-11" db="EMBL/GenBank/DDBJ databases">
        <authorList>
            <consortium name="Pathogen Informatics"/>
        </authorList>
    </citation>
    <scope>NUCLEOTIDE SEQUENCE [LARGE SCALE GENOMIC DNA]</scope>
</reference>
<dbReference type="SMART" id="SM00233">
    <property type="entry name" value="PH"/>
    <property type="match status" value="1"/>
</dbReference>
<feature type="domain" description="SEC7" evidence="3">
    <location>
        <begin position="265"/>
        <end position="445"/>
    </location>
</feature>
<dbReference type="SMART" id="SM00222">
    <property type="entry name" value="Sec7"/>
    <property type="match status" value="1"/>
</dbReference>
<dbReference type="InterPro" id="IPR001849">
    <property type="entry name" value="PH_domain"/>
</dbReference>
<feature type="region of interest" description="Disordered" evidence="1">
    <location>
        <begin position="1079"/>
        <end position="1098"/>
    </location>
</feature>
<evidence type="ECO:0000313" key="4">
    <source>
        <dbReference type="EMBL" id="VDM32991.1"/>
    </source>
</evidence>
<dbReference type="Gene3D" id="1.10.1000.11">
    <property type="entry name" value="Arf Nucleotide-binding Site Opener,domain 2"/>
    <property type="match status" value="1"/>
</dbReference>
<evidence type="ECO:0000259" key="2">
    <source>
        <dbReference type="PROSITE" id="PS50003"/>
    </source>
</evidence>
<accession>A0A158REZ7</accession>
<dbReference type="CDD" id="cd00171">
    <property type="entry name" value="Sec7"/>
    <property type="match status" value="1"/>
</dbReference>
<dbReference type="PROSITE" id="PS50190">
    <property type="entry name" value="SEC7"/>
    <property type="match status" value="1"/>
</dbReference>
<feature type="region of interest" description="Disordered" evidence="1">
    <location>
        <begin position="174"/>
        <end position="256"/>
    </location>
</feature>
<dbReference type="PANTHER" id="PTHR10663:SF376">
    <property type="entry name" value="PH AND SEC7 DOMAIN-CONTAINING PROTEIN"/>
    <property type="match status" value="1"/>
</dbReference>
<feature type="region of interest" description="Disordered" evidence="1">
    <location>
        <begin position="741"/>
        <end position="792"/>
    </location>
</feature>
<dbReference type="SUPFAM" id="SSF50729">
    <property type="entry name" value="PH domain-like"/>
    <property type="match status" value="1"/>
</dbReference>
<feature type="compositionally biased region" description="Low complexity" evidence="1">
    <location>
        <begin position="220"/>
        <end position="256"/>
    </location>
</feature>
<dbReference type="STRING" id="6205.A0A158REZ7"/>
<feature type="region of interest" description="Disordered" evidence="1">
    <location>
        <begin position="503"/>
        <end position="529"/>
    </location>
</feature>
<dbReference type="SUPFAM" id="SSF48425">
    <property type="entry name" value="Sec7 domain"/>
    <property type="match status" value="1"/>
</dbReference>
<keyword evidence="5" id="KW-1185">Reference proteome</keyword>
<evidence type="ECO:0000259" key="3">
    <source>
        <dbReference type="PROSITE" id="PS50190"/>
    </source>
</evidence>
<feature type="region of interest" description="Disordered" evidence="1">
    <location>
        <begin position="934"/>
        <end position="991"/>
    </location>
</feature>
<dbReference type="Pfam" id="PF01369">
    <property type="entry name" value="Sec7"/>
    <property type="match status" value="1"/>
</dbReference>
<sequence>MENGVTDVYLVSLPSEIKSLKIVGTNHSNNRDDGDVSNSRTPSPTKRCHEMMFIDDGNASSASSSATSTKEREKQHHTSGDSDRQGSTIRCHVVEPPSSLPPLPPPSPPVSPEVCEKSHAPSRRLPTVVVLGYQRVVAESQAAAERMYQQQQLLRQGTHLSDSPLTLSIGSSGLIDHSLPTSPHGRNNRVKCPQPDDLPYVAQPPSPQSPPTNASDDINISPVISSSSQSPSLPSVTLQMTTPSDQPVSNSSLSSSPPDVGALWPVLGPKPVAEDAESIAESVYHQPPKAADRSAAYRLARRLFTLDGFKISDVAKHLCKRNDFSQLVGEEFASFFDFTDQTLDAALRHFMTKFALTGESQERERILFHFSRRYVACNPGAFVSDDACHTLVCALMLLNTDLHSQSVTRKMSCEEFVSNLMELNNGENAYSSDELKRLYDAFKQEPLRWPVVEMPAFNLMYGGAPVGPVSSMLPTGLYGFGMNGATTPTNGVAFVPPSAATVVSAPNSPASSSSSSSAPMRSGVASNQSAPPFWQAADASLLAAWTAATAGGGGNGSGGQLRQSAFTSQGLLANSSTVGAANSNSSNKTEGGGDLLKLFTNPFADIPKDISAREYMRGFVMRKCVMDSHGKRTAIGKRSWKLFYARLRDLMLYLYRDAETAAAATRTEEMAVSYMKQVYRLQLHCQQLRLYHEQHQRLQASLPPSTASAVTDDAYNRGVDYVDFAVLFLNITIIIPSSPLTEGTNGCVSSKHKEGVDRFDDEGGGGGKKAEADWIQPPPPPPPPPSQTLNNGSATVSSVLQQQLAAAAAAAFQLPPTPPPPPPPPEAVICIAHAFACVAEDYVKKPNVFRLTTKDGSEYLMQVNETKELEYWVDKINYVAGLLSAPSLPSAVGSDHIFHRPVLPSGVTHLGVHEQLEGHQKRVMELARDLSELKRRRMSAPSQPNLTYLPREASAPSPSPSGRGDSSTVENEVNQPVPHSLSTQSPYIPDSVLKSLQPSSAATLPSFATHHTDRSLSSAFSTASLGRRRKKTFNALRGGTGNEFAAQRADLDERVAFLEHELARYKTYSRLLEAELTRLQRLPPSSQTQTAAPPPSSMPLVYGASPQIRGFWQVCGSTDLLEEPSALDSSSGGGGGPQATIVTGLPPPPKRGYSSSLAIGRQSRSHRIQYRQYQAQRRQQQFYGPAAPPLLASATIQNAHPEEEAAMTTTTDIASTGEENCPTAFYEVL</sequence>
<proteinExistence type="predicted"/>
<feature type="compositionally biased region" description="Low complexity" evidence="1">
    <location>
        <begin position="503"/>
        <end position="526"/>
    </location>
</feature>
<dbReference type="Proteomes" id="UP000274429">
    <property type="component" value="Unassembled WGS sequence"/>
</dbReference>
<feature type="compositionally biased region" description="Pro residues" evidence="1">
    <location>
        <begin position="98"/>
        <end position="111"/>
    </location>
</feature>
<dbReference type="PROSITE" id="PS50003">
    <property type="entry name" value="PH_DOMAIN"/>
    <property type="match status" value="1"/>
</dbReference>
<feature type="compositionally biased region" description="Pro residues" evidence="1">
    <location>
        <begin position="776"/>
        <end position="786"/>
    </location>
</feature>
<dbReference type="Gene3D" id="2.30.29.30">
    <property type="entry name" value="Pleckstrin-homology domain (PH domain)/Phosphotyrosine-binding domain (PTB)"/>
    <property type="match status" value="2"/>
</dbReference>
<dbReference type="Pfam" id="PF15410">
    <property type="entry name" value="PH_9"/>
    <property type="match status" value="2"/>
</dbReference>
<dbReference type="OrthoDB" id="6277118at2759"/>
<dbReference type="EMBL" id="UYWX01020506">
    <property type="protein sequence ID" value="VDM32991.1"/>
    <property type="molecule type" value="Genomic_DNA"/>
</dbReference>
<protein>
    <submittedName>
        <fullName evidence="6">SEC7 domain-containing protein</fullName>
    </submittedName>
</protein>
<dbReference type="GO" id="GO:0005085">
    <property type="term" value="F:guanyl-nucleotide exchange factor activity"/>
    <property type="evidence" value="ECO:0007669"/>
    <property type="project" value="InterPro"/>
</dbReference>
<dbReference type="GO" id="GO:0032012">
    <property type="term" value="P:regulation of ARF protein signal transduction"/>
    <property type="evidence" value="ECO:0007669"/>
    <property type="project" value="InterPro"/>
</dbReference>